<evidence type="ECO:0000256" key="11">
    <source>
        <dbReference type="HAMAP-Rule" id="MF_00165"/>
    </source>
</evidence>
<keyword evidence="6 11" id="KW-0547">Nucleotide-binding</keyword>
<reference evidence="13 14" key="1">
    <citation type="submission" date="2019-08" db="EMBL/GenBank/DDBJ databases">
        <title>Genome sequence of Psychrobacter frigidicola ACAM304 (type strain).</title>
        <authorList>
            <person name="Bowman J.P."/>
        </authorList>
    </citation>
    <scope>NUCLEOTIDE SEQUENCE [LARGE SCALE GENOMIC DNA]</scope>
    <source>
        <strain evidence="13 14">ACAM 304</strain>
    </source>
</reference>
<comment type="caution">
    <text evidence="13">The sequence shown here is derived from an EMBL/GenBank/DDBJ whole genome shotgun (WGS) entry which is preliminary data.</text>
</comment>
<dbReference type="SUPFAM" id="SSF52540">
    <property type="entry name" value="P-loop containing nucleoside triphosphate hydrolases"/>
    <property type="match status" value="1"/>
</dbReference>
<dbReference type="GO" id="GO:0005829">
    <property type="term" value="C:cytosol"/>
    <property type="evidence" value="ECO:0007669"/>
    <property type="project" value="TreeGrafter"/>
</dbReference>
<protein>
    <recommendedName>
        <fullName evidence="3 11">Thymidylate kinase</fullName>
        <ecNumber evidence="2 11">2.7.4.9</ecNumber>
    </recommendedName>
    <alternativeName>
        <fullName evidence="9 11">dTMP kinase</fullName>
    </alternativeName>
</protein>
<dbReference type="HAMAP" id="MF_00165">
    <property type="entry name" value="Thymidylate_kinase"/>
    <property type="match status" value="1"/>
</dbReference>
<keyword evidence="4 11" id="KW-0808">Transferase</keyword>
<dbReference type="PANTHER" id="PTHR10344:SF4">
    <property type="entry name" value="UMP-CMP KINASE 2, MITOCHONDRIAL"/>
    <property type="match status" value="1"/>
</dbReference>
<keyword evidence="7 11" id="KW-0418">Kinase</keyword>
<dbReference type="Gene3D" id="3.40.50.300">
    <property type="entry name" value="P-loop containing nucleotide triphosphate hydrolases"/>
    <property type="match status" value="1"/>
</dbReference>
<dbReference type="GO" id="GO:0006227">
    <property type="term" value="P:dUDP biosynthetic process"/>
    <property type="evidence" value="ECO:0007669"/>
    <property type="project" value="TreeGrafter"/>
</dbReference>
<evidence type="ECO:0000256" key="4">
    <source>
        <dbReference type="ARBA" id="ARBA00022679"/>
    </source>
</evidence>
<dbReference type="Pfam" id="PF02223">
    <property type="entry name" value="Thymidylate_kin"/>
    <property type="match status" value="1"/>
</dbReference>
<feature type="domain" description="Thymidylate kinase-like" evidence="12">
    <location>
        <begin position="8"/>
        <end position="205"/>
    </location>
</feature>
<dbReference type="Proteomes" id="UP000321903">
    <property type="component" value="Unassembled WGS sequence"/>
</dbReference>
<proteinExistence type="inferred from homology"/>
<name>A0A5C7A7K8_9GAMM</name>
<dbReference type="CDD" id="cd01672">
    <property type="entry name" value="TMPK"/>
    <property type="match status" value="1"/>
</dbReference>
<dbReference type="PANTHER" id="PTHR10344">
    <property type="entry name" value="THYMIDYLATE KINASE"/>
    <property type="match status" value="1"/>
</dbReference>
<dbReference type="NCBIfam" id="TIGR00041">
    <property type="entry name" value="DTMP_kinase"/>
    <property type="match status" value="1"/>
</dbReference>
<keyword evidence="8 11" id="KW-0067">ATP-binding</keyword>
<accession>A0A5C7A7K8</accession>
<evidence type="ECO:0000313" key="14">
    <source>
        <dbReference type="Proteomes" id="UP000321903"/>
    </source>
</evidence>
<dbReference type="EC" id="2.7.4.9" evidence="2 11"/>
<dbReference type="InterPro" id="IPR018094">
    <property type="entry name" value="Thymidylate_kinase"/>
</dbReference>
<evidence type="ECO:0000256" key="6">
    <source>
        <dbReference type="ARBA" id="ARBA00022741"/>
    </source>
</evidence>
<evidence type="ECO:0000256" key="5">
    <source>
        <dbReference type="ARBA" id="ARBA00022727"/>
    </source>
</evidence>
<evidence type="ECO:0000256" key="2">
    <source>
        <dbReference type="ARBA" id="ARBA00012980"/>
    </source>
</evidence>
<keyword evidence="5 11" id="KW-0545">Nucleotide biosynthesis</keyword>
<organism evidence="13 14">
    <name type="scientific">Psychrobacter frigidicola</name>
    <dbReference type="NCBI Taxonomy" id="45611"/>
    <lineage>
        <taxon>Bacteria</taxon>
        <taxon>Pseudomonadati</taxon>
        <taxon>Pseudomonadota</taxon>
        <taxon>Gammaproteobacteria</taxon>
        <taxon>Moraxellales</taxon>
        <taxon>Moraxellaceae</taxon>
        <taxon>Psychrobacter</taxon>
    </lineage>
</organism>
<evidence type="ECO:0000256" key="8">
    <source>
        <dbReference type="ARBA" id="ARBA00022840"/>
    </source>
</evidence>
<evidence type="ECO:0000256" key="10">
    <source>
        <dbReference type="ARBA" id="ARBA00048743"/>
    </source>
</evidence>
<dbReference type="InterPro" id="IPR039430">
    <property type="entry name" value="Thymidylate_kin-like_dom"/>
</dbReference>
<comment type="caution">
    <text evidence="11">Lacks conserved residue(s) required for the propagation of feature annotation.</text>
</comment>
<gene>
    <name evidence="11 13" type="primary">tmk</name>
    <name evidence="13" type="ORF">ES754_06700</name>
</gene>
<evidence type="ECO:0000256" key="9">
    <source>
        <dbReference type="ARBA" id="ARBA00029962"/>
    </source>
</evidence>
<dbReference type="InterPro" id="IPR027417">
    <property type="entry name" value="P-loop_NTPase"/>
</dbReference>
<dbReference type="EMBL" id="VORZ01000002">
    <property type="protein sequence ID" value="TXD96730.1"/>
    <property type="molecule type" value="Genomic_DNA"/>
</dbReference>
<dbReference type="AlphaFoldDB" id="A0A5C7A7K8"/>
<comment type="function">
    <text evidence="11">Phosphorylation of dTMP to form dTDP in both de novo and salvage pathways of dTTP synthesis.</text>
</comment>
<sequence length="215" mass="24587">MKGKFIVFEGIDGSGTSTQSQLLAEFFQEKQNSCFLTSEPSSGPIGNLIRQGMKGRVTFAKSNNNPLEQDHVFDEQMAYLFAADRHDHLYNEVDGVFKLVNTGSVVISTRYYFSSYAYHCTTEEDFQFVKSLNSKFPKPDLVIYLNNPVEESLRRIASRAFTDEYENEEKLNLVSKNYEKIFSNYKGNLAIIAANKDVVEIHNEILEVMNKLFLD</sequence>
<dbReference type="RefSeq" id="WP_147223405.1">
    <property type="nucleotide sequence ID" value="NZ_CAJGYY010000001.1"/>
</dbReference>
<evidence type="ECO:0000256" key="7">
    <source>
        <dbReference type="ARBA" id="ARBA00022777"/>
    </source>
</evidence>
<comment type="similarity">
    <text evidence="1 11">Belongs to the thymidylate kinase family.</text>
</comment>
<evidence type="ECO:0000259" key="12">
    <source>
        <dbReference type="Pfam" id="PF02223"/>
    </source>
</evidence>
<dbReference type="OrthoDB" id="9774907at2"/>
<dbReference type="GO" id="GO:0005524">
    <property type="term" value="F:ATP binding"/>
    <property type="evidence" value="ECO:0007669"/>
    <property type="project" value="UniProtKB-UniRule"/>
</dbReference>
<keyword evidence="14" id="KW-1185">Reference proteome</keyword>
<evidence type="ECO:0000256" key="1">
    <source>
        <dbReference type="ARBA" id="ARBA00009776"/>
    </source>
</evidence>
<comment type="catalytic activity">
    <reaction evidence="10 11">
        <text>dTMP + ATP = dTDP + ADP</text>
        <dbReference type="Rhea" id="RHEA:13517"/>
        <dbReference type="ChEBI" id="CHEBI:30616"/>
        <dbReference type="ChEBI" id="CHEBI:58369"/>
        <dbReference type="ChEBI" id="CHEBI:63528"/>
        <dbReference type="ChEBI" id="CHEBI:456216"/>
        <dbReference type="EC" id="2.7.4.9"/>
    </reaction>
</comment>
<evidence type="ECO:0000313" key="13">
    <source>
        <dbReference type="EMBL" id="TXD96730.1"/>
    </source>
</evidence>
<evidence type="ECO:0000256" key="3">
    <source>
        <dbReference type="ARBA" id="ARBA00017144"/>
    </source>
</evidence>
<dbReference type="GO" id="GO:0004798">
    <property type="term" value="F:dTMP kinase activity"/>
    <property type="evidence" value="ECO:0007669"/>
    <property type="project" value="UniProtKB-UniRule"/>
</dbReference>
<dbReference type="GO" id="GO:0006233">
    <property type="term" value="P:dTDP biosynthetic process"/>
    <property type="evidence" value="ECO:0007669"/>
    <property type="project" value="InterPro"/>
</dbReference>
<dbReference type="GO" id="GO:0006235">
    <property type="term" value="P:dTTP biosynthetic process"/>
    <property type="evidence" value="ECO:0007669"/>
    <property type="project" value="UniProtKB-UniRule"/>
</dbReference>